<dbReference type="AlphaFoldDB" id="A0A5B7YH68"/>
<keyword evidence="4" id="KW-0460">Magnesium</keyword>
<sequence>MSKERPLSVQSVITPATTLILFDHDGTLVDSEAVHYTLWQTLLGRYGITLSESLHNDMLVGMPVAQNAIDVTRHFSLPANPTDIAAQKHQLTREYLKDRAFPLIEDARIAIERCHQAGYQLGIVTGGSQLSVEQTLTHHKLREYISLTVSVEDVEQSKPHPESYLKALAMASVSAANAVAVEDTMHGMKAAVAAGISCVVIPTAQSASHDFSAAQATYSSLTQWLDKEMTA</sequence>
<dbReference type="SFLD" id="SFLDS00003">
    <property type="entry name" value="Haloacid_Dehalogenase"/>
    <property type="match status" value="1"/>
</dbReference>
<evidence type="ECO:0000256" key="2">
    <source>
        <dbReference type="ARBA" id="ARBA00006171"/>
    </source>
</evidence>
<dbReference type="Pfam" id="PF13419">
    <property type="entry name" value="HAD_2"/>
    <property type="match status" value="1"/>
</dbReference>
<dbReference type="NCBIfam" id="TIGR01509">
    <property type="entry name" value="HAD-SF-IA-v3"/>
    <property type="match status" value="1"/>
</dbReference>
<protein>
    <submittedName>
        <fullName evidence="6">HAD family phosphatase</fullName>
    </submittedName>
</protein>
<dbReference type="GO" id="GO:0046872">
    <property type="term" value="F:metal ion binding"/>
    <property type="evidence" value="ECO:0007669"/>
    <property type="project" value="UniProtKB-KW"/>
</dbReference>
<comment type="similarity">
    <text evidence="2">Belongs to the HAD-like hydrolase superfamily. CbbY/CbbZ/Gph/YieH family.</text>
</comment>
<evidence type="ECO:0000256" key="3">
    <source>
        <dbReference type="ARBA" id="ARBA00022723"/>
    </source>
</evidence>
<dbReference type="InterPro" id="IPR023198">
    <property type="entry name" value="PGP-like_dom2"/>
</dbReference>
<reference evidence="6 7" key="1">
    <citation type="submission" date="2019-04" db="EMBL/GenBank/DDBJ databases">
        <title>Salinimonas iocasae sp. nov., a halophilic bacterium isolated from the outer tube casing of tubeworms in Okinawa Trough.</title>
        <authorList>
            <person name="Zhang H."/>
            <person name="Wang H."/>
            <person name="Li C."/>
        </authorList>
    </citation>
    <scope>NUCLEOTIDE SEQUENCE [LARGE SCALE GENOMIC DNA]</scope>
    <source>
        <strain evidence="6 7">KX18D6</strain>
    </source>
</reference>
<dbReference type="InterPro" id="IPR023214">
    <property type="entry name" value="HAD_sf"/>
</dbReference>
<comment type="cofactor">
    <cofactor evidence="1">
        <name>Mg(2+)</name>
        <dbReference type="ChEBI" id="CHEBI:18420"/>
    </cofactor>
</comment>
<dbReference type="SFLD" id="SFLDG01129">
    <property type="entry name" value="C1.5:_HAD__Beta-PGM__Phosphata"/>
    <property type="match status" value="1"/>
</dbReference>
<evidence type="ECO:0000256" key="5">
    <source>
        <dbReference type="ARBA" id="ARBA00023277"/>
    </source>
</evidence>
<dbReference type="PANTHER" id="PTHR46193">
    <property type="entry name" value="6-PHOSPHOGLUCONATE PHOSPHATASE"/>
    <property type="match status" value="1"/>
</dbReference>
<accession>A0A5B7YH68</accession>
<name>A0A5B7YH68_9ALTE</name>
<gene>
    <name evidence="6" type="ORF">FBQ74_14560</name>
</gene>
<keyword evidence="3" id="KW-0479">Metal-binding</keyword>
<organism evidence="6 7">
    <name type="scientific">Salinimonas iocasae</name>
    <dbReference type="NCBI Taxonomy" id="2572577"/>
    <lineage>
        <taxon>Bacteria</taxon>
        <taxon>Pseudomonadati</taxon>
        <taxon>Pseudomonadota</taxon>
        <taxon>Gammaproteobacteria</taxon>
        <taxon>Alteromonadales</taxon>
        <taxon>Alteromonadaceae</taxon>
        <taxon>Alteromonas/Salinimonas group</taxon>
        <taxon>Salinimonas</taxon>
    </lineage>
</organism>
<dbReference type="GO" id="GO:0003824">
    <property type="term" value="F:catalytic activity"/>
    <property type="evidence" value="ECO:0007669"/>
    <property type="project" value="UniProtKB-ARBA"/>
</dbReference>
<dbReference type="InterPro" id="IPR006439">
    <property type="entry name" value="HAD-SF_hydro_IA"/>
</dbReference>
<dbReference type="InterPro" id="IPR051600">
    <property type="entry name" value="Beta-PGM-like"/>
</dbReference>
<keyword evidence="7" id="KW-1185">Reference proteome</keyword>
<dbReference type="SUPFAM" id="SSF56784">
    <property type="entry name" value="HAD-like"/>
    <property type="match status" value="1"/>
</dbReference>
<dbReference type="Proteomes" id="UP000304912">
    <property type="component" value="Chromosome"/>
</dbReference>
<proteinExistence type="inferred from homology"/>
<dbReference type="InterPro" id="IPR041492">
    <property type="entry name" value="HAD_2"/>
</dbReference>
<dbReference type="KEGG" id="salk:FBQ74_14560"/>
<dbReference type="Gene3D" id="3.40.50.1000">
    <property type="entry name" value="HAD superfamily/HAD-like"/>
    <property type="match status" value="1"/>
</dbReference>
<dbReference type="Gene3D" id="1.10.150.240">
    <property type="entry name" value="Putative phosphatase, domain 2"/>
    <property type="match status" value="1"/>
</dbReference>
<dbReference type="PANTHER" id="PTHR46193:SF18">
    <property type="entry name" value="HEXITOL PHOSPHATASE B"/>
    <property type="match status" value="1"/>
</dbReference>
<evidence type="ECO:0000256" key="1">
    <source>
        <dbReference type="ARBA" id="ARBA00001946"/>
    </source>
</evidence>
<evidence type="ECO:0000313" key="7">
    <source>
        <dbReference type="Proteomes" id="UP000304912"/>
    </source>
</evidence>
<dbReference type="EMBL" id="CP039852">
    <property type="protein sequence ID" value="QCZ94613.1"/>
    <property type="molecule type" value="Genomic_DNA"/>
</dbReference>
<keyword evidence="5" id="KW-0119">Carbohydrate metabolism</keyword>
<dbReference type="OrthoDB" id="9782449at2"/>
<evidence type="ECO:0000256" key="4">
    <source>
        <dbReference type="ARBA" id="ARBA00022842"/>
    </source>
</evidence>
<evidence type="ECO:0000313" key="6">
    <source>
        <dbReference type="EMBL" id="QCZ94613.1"/>
    </source>
</evidence>
<dbReference type="InterPro" id="IPR036412">
    <property type="entry name" value="HAD-like_sf"/>
</dbReference>